<dbReference type="OrthoDB" id="9790023at2"/>
<organism evidence="1 2">
    <name type="scientific">Aureibaculum algae</name>
    <dbReference type="NCBI Taxonomy" id="2584122"/>
    <lineage>
        <taxon>Bacteria</taxon>
        <taxon>Pseudomonadati</taxon>
        <taxon>Bacteroidota</taxon>
        <taxon>Flavobacteriia</taxon>
        <taxon>Flavobacteriales</taxon>
        <taxon>Flavobacteriaceae</taxon>
        <taxon>Aureibaculum</taxon>
    </lineage>
</organism>
<accession>A0A5B7TN34</accession>
<protein>
    <submittedName>
        <fullName evidence="1">PIG-L family deacetylase</fullName>
    </submittedName>
</protein>
<dbReference type="EMBL" id="CP040749">
    <property type="protein sequence ID" value="QCX37975.1"/>
    <property type="molecule type" value="Genomic_DNA"/>
</dbReference>
<evidence type="ECO:0000313" key="2">
    <source>
        <dbReference type="Proteomes" id="UP000306229"/>
    </source>
</evidence>
<evidence type="ECO:0000313" key="1">
    <source>
        <dbReference type="EMBL" id="QCX37975.1"/>
    </source>
</evidence>
<proteinExistence type="predicted"/>
<dbReference type="InterPro" id="IPR024078">
    <property type="entry name" value="LmbE-like_dom_sf"/>
</dbReference>
<dbReference type="PANTHER" id="PTHR12993">
    <property type="entry name" value="N-ACETYLGLUCOSAMINYL-PHOSPHATIDYLINOSITOL DE-N-ACETYLASE-RELATED"/>
    <property type="match status" value="1"/>
</dbReference>
<dbReference type="AlphaFoldDB" id="A0A5B7TN34"/>
<name>A0A5B7TN34_9FLAO</name>
<dbReference type="InterPro" id="IPR003737">
    <property type="entry name" value="GlcNAc_PI_deacetylase-related"/>
</dbReference>
<dbReference type="Gene3D" id="3.40.50.10320">
    <property type="entry name" value="LmbE-like"/>
    <property type="match status" value="1"/>
</dbReference>
<dbReference type="PANTHER" id="PTHR12993:SF11">
    <property type="entry name" value="N-ACETYLGLUCOSAMINYL-PHOSPHATIDYLINOSITOL DE-N-ACETYLASE"/>
    <property type="match status" value="1"/>
</dbReference>
<dbReference type="SUPFAM" id="SSF102588">
    <property type="entry name" value="LmbE-like"/>
    <property type="match status" value="1"/>
</dbReference>
<sequence>MNKIITIICLSLLLTSCNKGTTTQQEVKPTSPSKKTIMAVFAHSDDESTISPILSKYAKEGVNIYLVLATDGSNGVSPHANIPAGDSLAKVRAQEALCTTKTLGINPPILLNYTDGELAKMENLFSLDDKIDNLFTKYKPDVVMSFGPGGYYGHPDHRIVSNIVTEVFQKNKTKSLKQLLYVGVLKEDLEAAPKIKTNMASWFKESLKTTDKKFLTYRIPYSEDDYNVGREALGCCKSQYTTEVMDELFTLIGQKERILYFRPWNGSENIRHDVFEY</sequence>
<dbReference type="GO" id="GO:0016811">
    <property type="term" value="F:hydrolase activity, acting on carbon-nitrogen (but not peptide) bonds, in linear amides"/>
    <property type="evidence" value="ECO:0007669"/>
    <property type="project" value="TreeGrafter"/>
</dbReference>
<gene>
    <name evidence="1" type="ORF">FF125_05825</name>
</gene>
<dbReference type="Pfam" id="PF02585">
    <property type="entry name" value="PIG-L"/>
    <property type="match status" value="1"/>
</dbReference>
<keyword evidence="2" id="KW-1185">Reference proteome</keyword>
<dbReference type="RefSeq" id="WP_138948889.1">
    <property type="nucleotide sequence ID" value="NZ_CP040749.1"/>
</dbReference>
<dbReference type="KEGG" id="fbe:FF125_05825"/>
<dbReference type="PROSITE" id="PS51257">
    <property type="entry name" value="PROKAR_LIPOPROTEIN"/>
    <property type="match status" value="1"/>
</dbReference>
<reference evidence="1 2" key="1">
    <citation type="submission" date="2019-05" db="EMBL/GenBank/DDBJ databases">
        <title>Algicella ahnfeltiae gen. nov., sp. nov., a novel marine bacterium of the family Flavobacteriaceae isolated from a red alga.</title>
        <authorList>
            <person name="Nedashkovskaya O.I."/>
            <person name="Kukhlevskiy A.D."/>
            <person name="Kim S.-G."/>
            <person name="Zhukova N.V."/>
            <person name="Mikhailov V.V."/>
        </authorList>
    </citation>
    <scope>NUCLEOTIDE SEQUENCE [LARGE SCALE GENOMIC DNA]</scope>
    <source>
        <strain evidence="1 2">10Alg115</strain>
    </source>
</reference>
<dbReference type="Proteomes" id="UP000306229">
    <property type="component" value="Chromosome"/>
</dbReference>